<dbReference type="InterPro" id="IPR003661">
    <property type="entry name" value="HisK_dim/P_dom"/>
</dbReference>
<dbReference type="PIRSF" id="PIRSF036431">
    <property type="entry name" value="STHK_DctB"/>
    <property type="match status" value="1"/>
</dbReference>
<dbReference type="FunFam" id="1.10.287.130:FF:000049">
    <property type="entry name" value="C4-dicarboxylate transport sensor protein DctB"/>
    <property type="match status" value="1"/>
</dbReference>
<comment type="subcellular location">
    <subcellularLocation>
        <location evidence="2">Cell inner membrane</location>
        <topology evidence="2">Multi-pass membrane protein</topology>
    </subcellularLocation>
</comment>
<evidence type="ECO:0000313" key="17">
    <source>
        <dbReference type="EMBL" id="OCW59426.1"/>
    </source>
</evidence>
<dbReference type="InterPro" id="IPR036890">
    <property type="entry name" value="HATPase_C_sf"/>
</dbReference>
<evidence type="ECO:0000256" key="14">
    <source>
        <dbReference type="ARBA" id="ARBA00059004"/>
    </source>
</evidence>
<keyword evidence="8 15" id="KW-0547">Nucleotide-binding</keyword>
<sequence length="598" mass="64213">MGSRVAIEKQFRLVRTGLFVVWALISAVVVAWSVRSAQHQALSDVMQKAGETLSVQTEVLSGVLDKYRLLPPLLSRQSSIRALFIRDADGNAQALDARRTAVEIAAMSAAMDVAFFFANGELLANARGSGVASAEDVPALIEVARQGRLGRAALSYGEGQRTYAFSSGVRRDGRFVGAVVVYVDFYRVEAAWALSARRIFVTDKSGTVFLANDPAWRQRPLSDLRQTGRIDRYLIDGGFEERLDLVRRLPLLEWDLHVLADPAPVSAARFNAAAIATLACLLAGLVALVALRRNEVVIIRARADRATALRLERVVRDRTRALSVTNRSLSHEVDVRRAAEERLRKTQNELVQTAKLAALGQMSTALSHEYNQPLAAIRSYADNALRFLDRGLTSEVAGNLTRINGLVERMAELSRTLLSFSRKPGATIGPVPLGTIIDEALLLARPRARAAGIEEIAVAPEVAGLHVMGGRIRLGQVFVNLVNNAIDALSGRPGGRIEIEARRAGDRVLVTVADNGPGITPDQVSQVFDPFFTTKGVGEGIGIGLSIADNIIRDFGGAITAGNRPEGGACFTIDLAAAAAVDPVSTPPMAPAGGDQAR</sequence>
<evidence type="ECO:0000256" key="4">
    <source>
        <dbReference type="ARBA" id="ARBA00022519"/>
    </source>
</evidence>
<evidence type="ECO:0000256" key="3">
    <source>
        <dbReference type="ARBA" id="ARBA00022475"/>
    </source>
</evidence>
<keyword evidence="3 15" id="KW-1003">Cell membrane</keyword>
<dbReference type="PANTHER" id="PTHR43065">
    <property type="entry name" value="SENSOR HISTIDINE KINASE"/>
    <property type="match status" value="1"/>
</dbReference>
<dbReference type="SUPFAM" id="SSF55874">
    <property type="entry name" value="ATPase domain of HSP90 chaperone/DNA topoisomerase II/histidine kinase"/>
    <property type="match status" value="1"/>
</dbReference>
<dbReference type="GO" id="GO:0005524">
    <property type="term" value="F:ATP binding"/>
    <property type="evidence" value="ECO:0007669"/>
    <property type="project" value="UniProtKB-UniRule"/>
</dbReference>
<dbReference type="InterPro" id="IPR004358">
    <property type="entry name" value="Sig_transdc_His_kin-like_C"/>
</dbReference>
<evidence type="ECO:0000256" key="12">
    <source>
        <dbReference type="ARBA" id="ARBA00023012"/>
    </source>
</evidence>
<evidence type="ECO:0000313" key="18">
    <source>
        <dbReference type="Proteomes" id="UP000094795"/>
    </source>
</evidence>
<comment type="caution">
    <text evidence="17">The sequence shown here is derived from an EMBL/GenBank/DDBJ whole genome shotgun (WGS) entry which is preliminary data.</text>
</comment>
<keyword evidence="6 15" id="KW-0808">Transferase</keyword>
<dbReference type="EMBL" id="LQZT01000001">
    <property type="protein sequence ID" value="OCW59426.1"/>
    <property type="molecule type" value="Genomic_DNA"/>
</dbReference>
<dbReference type="Gene3D" id="3.30.565.10">
    <property type="entry name" value="Histidine kinase-like ATPase, C-terminal domain"/>
    <property type="match status" value="1"/>
</dbReference>
<dbReference type="PANTHER" id="PTHR43065:SF46">
    <property type="entry name" value="C4-DICARBOXYLATE TRANSPORT SENSOR PROTEIN DCTB"/>
    <property type="match status" value="1"/>
</dbReference>
<evidence type="ECO:0000256" key="1">
    <source>
        <dbReference type="ARBA" id="ARBA00000085"/>
    </source>
</evidence>
<reference evidence="17 18" key="1">
    <citation type="submission" date="2015-12" db="EMBL/GenBank/DDBJ databases">
        <authorList>
            <person name="Shamseldin A."/>
            <person name="Moawad H."/>
            <person name="Abd El-Rahim W.M."/>
            <person name="Sadowsky M.J."/>
        </authorList>
    </citation>
    <scope>NUCLEOTIDE SEQUENCE [LARGE SCALE GENOMIC DNA]</scope>
    <source>
        <strain evidence="17 18">JC234</strain>
    </source>
</reference>
<dbReference type="Proteomes" id="UP000094795">
    <property type="component" value="Unassembled WGS sequence"/>
</dbReference>
<dbReference type="InterPro" id="IPR017055">
    <property type="entry name" value="Sig_transdc_His_kinase_DctB"/>
</dbReference>
<keyword evidence="12 15" id="KW-0902">Two-component regulatory system</keyword>
<evidence type="ECO:0000256" key="13">
    <source>
        <dbReference type="ARBA" id="ARBA00023136"/>
    </source>
</evidence>
<dbReference type="CDD" id="cd00082">
    <property type="entry name" value="HisKA"/>
    <property type="match status" value="1"/>
</dbReference>
<evidence type="ECO:0000256" key="6">
    <source>
        <dbReference type="ARBA" id="ARBA00022679"/>
    </source>
</evidence>
<dbReference type="PRINTS" id="PR00344">
    <property type="entry name" value="BCTRLSENSOR"/>
</dbReference>
<evidence type="ECO:0000256" key="11">
    <source>
        <dbReference type="ARBA" id="ARBA00022989"/>
    </source>
</evidence>
<protein>
    <recommendedName>
        <fullName evidence="15">C4-dicarboxylate transport sensor protein</fullName>
        <ecNumber evidence="15">2.7.13.3</ecNumber>
    </recommendedName>
</protein>
<dbReference type="InterPro" id="IPR005467">
    <property type="entry name" value="His_kinase_dom"/>
</dbReference>
<dbReference type="GO" id="GO:0000155">
    <property type="term" value="F:phosphorelay sensor kinase activity"/>
    <property type="evidence" value="ECO:0007669"/>
    <property type="project" value="UniProtKB-UniRule"/>
</dbReference>
<evidence type="ECO:0000256" key="9">
    <source>
        <dbReference type="ARBA" id="ARBA00022777"/>
    </source>
</evidence>
<dbReference type="InterPro" id="IPR003594">
    <property type="entry name" value="HATPase_dom"/>
</dbReference>
<evidence type="ECO:0000256" key="5">
    <source>
        <dbReference type="ARBA" id="ARBA00022553"/>
    </source>
</evidence>
<comment type="function">
    <text evidence="14 15">Member of the two-component regulatory system DctB/DctD involved in the transport of C4-dicarboxylates. DctB functions as a membrane-associated protein kinase that phosphorylates DctD in response to environmental signals.</text>
</comment>
<organism evidence="17 18">
    <name type="scientific">Hoeflea olei</name>
    <dbReference type="NCBI Taxonomy" id="1480615"/>
    <lineage>
        <taxon>Bacteria</taxon>
        <taxon>Pseudomonadati</taxon>
        <taxon>Pseudomonadota</taxon>
        <taxon>Alphaproteobacteria</taxon>
        <taxon>Hyphomicrobiales</taxon>
        <taxon>Rhizobiaceae</taxon>
        <taxon>Hoeflea</taxon>
    </lineage>
</organism>
<evidence type="ECO:0000256" key="2">
    <source>
        <dbReference type="ARBA" id="ARBA00004429"/>
    </source>
</evidence>
<dbReference type="SUPFAM" id="SSF47384">
    <property type="entry name" value="Homodimeric domain of signal transducing histidine kinase"/>
    <property type="match status" value="1"/>
</dbReference>
<evidence type="ECO:0000256" key="8">
    <source>
        <dbReference type="ARBA" id="ARBA00022741"/>
    </source>
</evidence>
<accession>A0A1C1Z162</accession>
<dbReference type="Gene3D" id="1.10.287.130">
    <property type="match status" value="1"/>
</dbReference>
<evidence type="ECO:0000256" key="15">
    <source>
        <dbReference type="PIRNR" id="PIRNR036431"/>
    </source>
</evidence>
<keyword evidence="5" id="KW-0597">Phosphoprotein</keyword>
<comment type="caution">
    <text evidence="15">Lacks conserved residue(s) required for the propagation of feature annotation.</text>
</comment>
<dbReference type="SMART" id="SM00388">
    <property type="entry name" value="HisKA"/>
    <property type="match status" value="1"/>
</dbReference>
<dbReference type="AlphaFoldDB" id="A0A1C1Z162"/>
<dbReference type="EC" id="2.7.13.3" evidence="15"/>
<keyword evidence="4 15" id="KW-0997">Cell inner membrane</keyword>
<comment type="catalytic activity">
    <reaction evidence="1 15">
        <text>ATP + protein L-histidine = ADP + protein N-phospho-L-histidine.</text>
        <dbReference type="EC" id="2.7.13.3"/>
    </reaction>
</comment>
<evidence type="ECO:0000256" key="7">
    <source>
        <dbReference type="ARBA" id="ARBA00022692"/>
    </source>
</evidence>
<feature type="domain" description="Histidine kinase" evidence="16">
    <location>
        <begin position="365"/>
        <end position="579"/>
    </location>
</feature>
<dbReference type="GO" id="GO:0005886">
    <property type="term" value="C:plasma membrane"/>
    <property type="evidence" value="ECO:0007669"/>
    <property type="project" value="UniProtKB-SubCell"/>
</dbReference>
<dbReference type="OrthoDB" id="7568856at2"/>
<dbReference type="PROSITE" id="PS50109">
    <property type="entry name" value="HIS_KIN"/>
    <property type="match status" value="1"/>
</dbReference>
<evidence type="ECO:0000256" key="10">
    <source>
        <dbReference type="ARBA" id="ARBA00022840"/>
    </source>
</evidence>
<dbReference type="Pfam" id="PF00512">
    <property type="entry name" value="HisKA"/>
    <property type="match status" value="1"/>
</dbReference>
<dbReference type="Pfam" id="PF02518">
    <property type="entry name" value="HATPase_c"/>
    <property type="match status" value="1"/>
</dbReference>
<dbReference type="RefSeq" id="WP_066174138.1">
    <property type="nucleotide sequence ID" value="NZ_LQZT01000001.1"/>
</dbReference>
<dbReference type="Gene3D" id="3.30.450.20">
    <property type="entry name" value="PAS domain"/>
    <property type="match status" value="2"/>
</dbReference>
<keyword evidence="11 15" id="KW-1133">Transmembrane helix</keyword>
<name>A0A1C1Z162_9HYPH</name>
<dbReference type="SMART" id="SM00387">
    <property type="entry name" value="HATPase_c"/>
    <property type="match status" value="1"/>
</dbReference>
<evidence type="ECO:0000259" key="16">
    <source>
        <dbReference type="PROSITE" id="PS50109"/>
    </source>
</evidence>
<feature type="transmembrane region" description="Helical" evidence="15">
    <location>
        <begin position="12"/>
        <end position="34"/>
    </location>
</feature>
<keyword evidence="9 15" id="KW-0418">Kinase</keyword>
<keyword evidence="10 15" id="KW-0067">ATP-binding</keyword>
<keyword evidence="7 15" id="KW-0812">Transmembrane</keyword>
<keyword evidence="13 15" id="KW-0472">Membrane</keyword>
<proteinExistence type="predicted"/>
<dbReference type="STRING" id="1480615.AWJ14_10385"/>
<gene>
    <name evidence="17" type="ORF">AWJ14_10385</name>
</gene>
<keyword evidence="18" id="KW-1185">Reference proteome</keyword>
<dbReference type="InterPro" id="IPR036097">
    <property type="entry name" value="HisK_dim/P_sf"/>
</dbReference>